<dbReference type="EMBL" id="CP018839">
    <property type="protein sequence ID" value="APR04331.1"/>
    <property type="molecule type" value="Genomic_DNA"/>
</dbReference>
<dbReference type="STRING" id="96773.Tchl_1472"/>
<sequence>MSLHQRFALLGLLACGALPATAQEVTLKVHHMWTPNANAPQKIIKPWCERIAAESNNRMKCQIYPSMQLGGTPAQLYDQARDGVADIVYTLPGYTPGRFPIMEVFELPFMTAGAEAGSRAAWTFYTRHATKEFGAVKPLLFNIHEEGYLHTRDTPVHKMEDLRGLKVRAPTRFATKLLTRLGATPVGMPLPSLPEAVSKGVVDGFLLAWEVIPSVKLQEMVKYHIETPAERPSLYTNVFVMAMNPARYAGLPDDLKAIIDRNSGMELSAHAGRVWDEAKEPSRNTAIARGNTFHTLPTTEIDRWIAAAADLQDEYVDNMNKAGLPGPAMLQDARALIAQHGAAQ</sequence>
<name>A0A1H5XW29_9RHOO</name>
<evidence type="ECO:0000313" key="1">
    <source>
        <dbReference type="EMBL" id="APR04331.1"/>
    </source>
</evidence>
<gene>
    <name evidence="1" type="ORF">Tchl_1472</name>
</gene>
<dbReference type="InterPro" id="IPR038404">
    <property type="entry name" value="TRAP_DctP_sf"/>
</dbReference>
<reference evidence="1 2" key="1">
    <citation type="submission" date="2016-12" db="EMBL/GenBank/DDBJ databases">
        <title>Complete genome sequence of Thauera chlorobenzoica, a Betaproteobacterium degrading haloaromatics anaerobically to CO2 and halides.</title>
        <authorList>
            <person name="Goris T."/>
            <person name="Mergelsberg M."/>
            <person name="Boll M."/>
        </authorList>
    </citation>
    <scope>NUCLEOTIDE SEQUENCE [LARGE SCALE GENOMIC DNA]</scope>
    <source>
        <strain evidence="1 2">3CB1</strain>
    </source>
</reference>
<dbReference type="SUPFAM" id="SSF53850">
    <property type="entry name" value="Periplasmic binding protein-like II"/>
    <property type="match status" value="1"/>
</dbReference>
<dbReference type="InterPro" id="IPR018389">
    <property type="entry name" value="DctP_fam"/>
</dbReference>
<dbReference type="PANTHER" id="PTHR33376">
    <property type="match status" value="1"/>
</dbReference>
<dbReference type="KEGG" id="tcl:Tchl_1472"/>
<proteinExistence type="predicted"/>
<dbReference type="Proteomes" id="UP000185739">
    <property type="component" value="Chromosome"/>
</dbReference>
<dbReference type="CDD" id="cd13665">
    <property type="entry name" value="PBP2_TRAP_Dctp3_4"/>
    <property type="match status" value="1"/>
</dbReference>
<dbReference type="PANTHER" id="PTHR33376:SF15">
    <property type="entry name" value="BLL6794 PROTEIN"/>
    <property type="match status" value="1"/>
</dbReference>
<dbReference type="AlphaFoldDB" id="A0A1H5XW29"/>
<dbReference type="NCBIfam" id="NF037995">
    <property type="entry name" value="TRAP_S1"/>
    <property type="match status" value="1"/>
</dbReference>
<dbReference type="Pfam" id="PF03480">
    <property type="entry name" value="DctP"/>
    <property type="match status" value="1"/>
</dbReference>
<evidence type="ECO:0000313" key="2">
    <source>
        <dbReference type="Proteomes" id="UP000185739"/>
    </source>
</evidence>
<accession>A0A1H5XW29</accession>
<dbReference type="GO" id="GO:0055085">
    <property type="term" value="P:transmembrane transport"/>
    <property type="evidence" value="ECO:0007669"/>
    <property type="project" value="InterPro"/>
</dbReference>
<protein>
    <submittedName>
        <fullName evidence="1">TRAP transporter solute receptor</fullName>
    </submittedName>
</protein>
<dbReference type="RefSeq" id="WP_075147820.1">
    <property type="nucleotide sequence ID" value="NZ_CP018839.1"/>
</dbReference>
<keyword evidence="1" id="KW-0675">Receptor</keyword>
<dbReference type="Gene3D" id="3.40.190.170">
    <property type="entry name" value="Bacterial extracellular solute-binding protein, family 7"/>
    <property type="match status" value="1"/>
</dbReference>
<keyword evidence="2" id="KW-1185">Reference proteome</keyword>
<dbReference type="OrthoDB" id="9177965at2"/>
<organism evidence="1 2">
    <name type="scientific">Thauera chlorobenzoica</name>
    <dbReference type="NCBI Taxonomy" id="96773"/>
    <lineage>
        <taxon>Bacteria</taxon>
        <taxon>Pseudomonadati</taxon>
        <taxon>Pseudomonadota</taxon>
        <taxon>Betaproteobacteria</taxon>
        <taxon>Rhodocyclales</taxon>
        <taxon>Zoogloeaceae</taxon>
        <taxon>Thauera</taxon>
    </lineage>
</organism>